<reference evidence="4" key="1">
    <citation type="submission" date="2021-08" db="EMBL/GenBank/DDBJ databases">
        <authorList>
            <person name="Stevens D.C."/>
        </authorList>
    </citation>
    <scope>NUCLEOTIDE SEQUENCE</scope>
    <source>
        <strain evidence="4">DSM 53165</strain>
    </source>
</reference>
<comment type="caution">
    <text evidence="4">The sequence shown here is derived from an EMBL/GenBank/DDBJ whole genome shotgun (WGS) entry which is preliminary data.</text>
</comment>
<dbReference type="SUPFAM" id="SSF53474">
    <property type="entry name" value="alpha/beta-Hydrolases"/>
    <property type="match status" value="1"/>
</dbReference>
<evidence type="ECO:0000256" key="1">
    <source>
        <dbReference type="ARBA" id="ARBA00022801"/>
    </source>
</evidence>
<keyword evidence="5" id="KW-1185">Reference proteome</keyword>
<dbReference type="Gene3D" id="3.40.50.1820">
    <property type="entry name" value="alpha/beta hydrolase"/>
    <property type="match status" value="1"/>
</dbReference>
<proteinExistence type="predicted"/>
<dbReference type="InterPro" id="IPR029058">
    <property type="entry name" value="AB_hydrolase_fold"/>
</dbReference>
<keyword evidence="1" id="KW-0378">Hydrolase</keyword>
<name>A0ABS7TSJ6_9BACT</name>
<keyword evidence="3" id="KW-0443">Lipid metabolism</keyword>
<dbReference type="EMBL" id="JAIRAU010000024">
    <property type="protein sequence ID" value="MBZ5711160.1"/>
    <property type="molecule type" value="Genomic_DNA"/>
</dbReference>
<evidence type="ECO:0000256" key="3">
    <source>
        <dbReference type="ARBA" id="ARBA00023098"/>
    </source>
</evidence>
<evidence type="ECO:0000313" key="5">
    <source>
        <dbReference type="Proteomes" id="UP001139031"/>
    </source>
</evidence>
<keyword evidence="2" id="KW-0442">Lipid degradation</keyword>
<accession>A0ABS7TSJ6</accession>
<sequence>MTRIVRALHRAVRLAGPRAPLDTLHARVFYPGRLTGTATERDLGAVEADADAGPFPVVLFLPGVNVGPESYRWLAQALADRGYVFVTFSYVGETRPSEPGAIGLTPGLDGSRLRPDSFGHAPTSTTIGPLLDELARLQCEGILAGLLDLEHVVLGGHSAGGCAALQNAALRYFSNIAAAFAYAGHAAALTALGWPEQSLLPLPGEVPLLLLGGERDGVIAASSHRYGSSSADAFALIRRTFTEALPGGRGDAHMFLLAGANHFAFCHPDDPTTGRSFLDHRATAPGEALRNFFVEVISTFLDAYVREDSEVVEQLDQLSGHPLVLQAGRR</sequence>
<evidence type="ECO:0008006" key="6">
    <source>
        <dbReference type="Google" id="ProtNLM"/>
    </source>
</evidence>
<gene>
    <name evidence="4" type="ORF">K7C98_18085</name>
</gene>
<protein>
    <recommendedName>
        <fullName evidence="6">Dienelactone hydrolase</fullName>
    </recommendedName>
</protein>
<dbReference type="RefSeq" id="WP_224192933.1">
    <property type="nucleotide sequence ID" value="NZ_JAIRAU010000024.1"/>
</dbReference>
<evidence type="ECO:0000256" key="2">
    <source>
        <dbReference type="ARBA" id="ARBA00022963"/>
    </source>
</evidence>
<dbReference type="PANTHER" id="PTHR10272:SF0">
    <property type="entry name" value="PLATELET-ACTIVATING FACTOR ACETYLHYDROLASE"/>
    <property type="match status" value="1"/>
</dbReference>
<evidence type="ECO:0000313" key="4">
    <source>
        <dbReference type="EMBL" id="MBZ5711160.1"/>
    </source>
</evidence>
<dbReference type="Proteomes" id="UP001139031">
    <property type="component" value="Unassembled WGS sequence"/>
</dbReference>
<dbReference type="PANTHER" id="PTHR10272">
    <property type="entry name" value="PLATELET-ACTIVATING FACTOR ACETYLHYDROLASE"/>
    <property type="match status" value="1"/>
</dbReference>
<organism evidence="4 5">
    <name type="scientific">Nannocystis pusilla</name>
    <dbReference type="NCBI Taxonomy" id="889268"/>
    <lineage>
        <taxon>Bacteria</taxon>
        <taxon>Pseudomonadati</taxon>
        <taxon>Myxococcota</taxon>
        <taxon>Polyangia</taxon>
        <taxon>Nannocystales</taxon>
        <taxon>Nannocystaceae</taxon>
        <taxon>Nannocystis</taxon>
    </lineage>
</organism>